<evidence type="ECO:0000256" key="7">
    <source>
        <dbReference type="PROSITE-ProRule" id="PRU00221"/>
    </source>
</evidence>
<dbReference type="PANTHER" id="PTHR22850">
    <property type="entry name" value="WD40 REPEAT FAMILY"/>
    <property type="match status" value="1"/>
</dbReference>
<evidence type="ECO:0000256" key="1">
    <source>
        <dbReference type="ARBA" id="ARBA00004123"/>
    </source>
</evidence>
<accession>A0A7S2Z4F5</accession>
<dbReference type="GO" id="GO:0005634">
    <property type="term" value="C:nucleus"/>
    <property type="evidence" value="ECO:0007669"/>
    <property type="project" value="UniProtKB-SubCell"/>
</dbReference>
<protein>
    <recommendedName>
        <fullName evidence="9">Histone-binding protein RBBP4-like N-terminal domain-containing protein</fullName>
    </recommendedName>
</protein>
<sequence>MNVGDRKGTPKRSLFWSKIGGDTATTGGGAMMELDENGRMYDQWKTLVPYVYDFFTSHKQYWPSLSARWGPVIEDGKWKTKHHLYHCLQCAENQPQQLIISCVDIIKPRVASSESLSTFHENYRSPFIRNKKHIFHPGEINKIRECALQPNLVVTHTDSPETYVWDIDKQQDRTNEAKAIADKNHLGTSIGHYENNTPDLVLEGHTADAPYALAGSKTSRCFASGGVDKKVVLWNLEDAAETLGADGKKGGRASMNSGGLGPLAAAESGEAAPRLGPKMVFEGHTETVEAVEFHPTSSDEIVSVGDDQSMCFWDARGGSEPALKVENAHDSDIHYVSWNSGDDNLLATGGQDASVKVWDRRKTKNGGGKGMEVACLKYHDGPVNHIEWSPDKSSVLASAGDDGVLNIWDLTKTSTVAANVPPQLLVQHVGHRGRIEEFQWNVDSPWTLMSTSTDSVAGASGGTIQVFRINDLIYNSQEVVMKELEEYKSKILGSP</sequence>
<dbReference type="InterPro" id="IPR036322">
    <property type="entry name" value="WD40_repeat_dom_sf"/>
</dbReference>
<dbReference type="PROSITE" id="PS50082">
    <property type="entry name" value="WD_REPEATS_2"/>
    <property type="match status" value="3"/>
</dbReference>
<dbReference type="Pfam" id="PF00400">
    <property type="entry name" value="WD40"/>
    <property type="match status" value="4"/>
</dbReference>
<dbReference type="Pfam" id="PF12265">
    <property type="entry name" value="CAF1C_H4-bd"/>
    <property type="match status" value="1"/>
</dbReference>
<dbReference type="InterPro" id="IPR015943">
    <property type="entry name" value="WD40/YVTN_repeat-like_dom_sf"/>
</dbReference>
<comment type="subcellular location">
    <subcellularLocation>
        <location evidence="1">Nucleus</location>
    </subcellularLocation>
</comment>
<keyword evidence="3 7" id="KW-0853">WD repeat</keyword>
<feature type="repeat" description="WD" evidence="7">
    <location>
        <begin position="326"/>
        <end position="359"/>
    </location>
</feature>
<evidence type="ECO:0000256" key="3">
    <source>
        <dbReference type="ARBA" id="ARBA00022574"/>
    </source>
</evidence>
<evidence type="ECO:0000256" key="2">
    <source>
        <dbReference type="ARBA" id="ARBA00009341"/>
    </source>
</evidence>
<dbReference type="PRINTS" id="PR00320">
    <property type="entry name" value="GPROTEINBRPT"/>
</dbReference>
<evidence type="ECO:0000259" key="9">
    <source>
        <dbReference type="Pfam" id="PF12265"/>
    </source>
</evidence>
<comment type="similarity">
    <text evidence="2">Belongs to the WD repeat RBAP46/RBAP48/MSI1 family.</text>
</comment>
<dbReference type="PROSITE" id="PS00678">
    <property type="entry name" value="WD_REPEATS_1"/>
    <property type="match status" value="1"/>
</dbReference>
<dbReference type="Gene3D" id="2.130.10.10">
    <property type="entry name" value="YVTN repeat-like/Quinoprotein amine dehydrogenase"/>
    <property type="match status" value="1"/>
</dbReference>
<proteinExistence type="inferred from homology"/>
<evidence type="ECO:0000256" key="4">
    <source>
        <dbReference type="ARBA" id="ARBA00022737"/>
    </source>
</evidence>
<dbReference type="InterPro" id="IPR050459">
    <property type="entry name" value="WD_repeat_RBAP46/RBAP48/MSI1"/>
</dbReference>
<dbReference type="InterPro" id="IPR022052">
    <property type="entry name" value="Histone-bd_RBBP4-like_N"/>
</dbReference>
<feature type="repeat" description="WD" evidence="7">
    <location>
        <begin position="281"/>
        <end position="323"/>
    </location>
</feature>
<dbReference type="InterPro" id="IPR019775">
    <property type="entry name" value="WD40_repeat_CS"/>
</dbReference>
<dbReference type="InterPro" id="IPR020472">
    <property type="entry name" value="WD40_PAC1"/>
</dbReference>
<dbReference type="PROSITE" id="PS50294">
    <property type="entry name" value="WD_REPEATS_REGION"/>
    <property type="match status" value="3"/>
</dbReference>
<evidence type="ECO:0000256" key="5">
    <source>
        <dbReference type="ARBA" id="ARBA00022853"/>
    </source>
</evidence>
<name>A0A7S2Z4F5_9CHLO</name>
<keyword evidence="5" id="KW-0156">Chromatin regulator</keyword>
<feature type="repeat" description="WD" evidence="7">
    <location>
        <begin position="376"/>
        <end position="418"/>
    </location>
</feature>
<dbReference type="InterPro" id="IPR001680">
    <property type="entry name" value="WD40_rpt"/>
</dbReference>
<feature type="domain" description="Histone-binding protein RBBP4-like N-terminal" evidence="9">
    <location>
        <begin position="41"/>
        <end position="106"/>
    </location>
</feature>
<evidence type="ECO:0000256" key="6">
    <source>
        <dbReference type="ARBA" id="ARBA00023242"/>
    </source>
</evidence>
<organism evidence="10">
    <name type="scientific">Chloropicon laureae</name>
    <dbReference type="NCBI Taxonomy" id="464258"/>
    <lineage>
        <taxon>Eukaryota</taxon>
        <taxon>Viridiplantae</taxon>
        <taxon>Chlorophyta</taxon>
        <taxon>Chloropicophyceae</taxon>
        <taxon>Chloropicales</taxon>
        <taxon>Chloropicaceae</taxon>
        <taxon>Chloropicon</taxon>
    </lineage>
</organism>
<keyword evidence="4" id="KW-0677">Repeat</keyword>
<keyword evidence="6" id="KW-0539">Nucleus</keyword>
<evidence type="ECO:0000313" key="10">
    <source>
        <dbReference type="EMBL" id="CAE0022606.1"/>
    </source>
</evidence>
<gene>
    <name evidence="10" type="ORF">CLAU1311_LOCUS6024</name>
</gene>
<evidence type="ECO:0000256" key="8">
    <source>
        <dbReference type="SAM" id="MobiDB-lite"/>
    </source>
</evidence>
<feature type="region of interest" description="Disordered" evidence="8">
    <location>
        <begin position="244"/>
        <end position="269"/>
    </location>
</feature>
<dbReference type="GO" id="GO:0006325">
    <property type="term" value="P:chromatin organization"/>
    <property type="evidence" value="ECO:0007669"/>
    <property type="project" value="UniProtKB-KW"/>
</dbReference>
<dbReference type="SMART" id="SM00320">
    <property type="entry name" value="WD40"/>
    <property type="match status" value="5"/>
</dbReference>
<dbReference type="SUPFAM" id="SSF50978">
    <property type="entry name" value="WD40 repeat-like"/>
    <property type="match status" value="1"/>
</dbReference>
<reference evidence="10" key="1">
    <citation type="submission" date="2021-01" db="EMBL/GenBank/DDBJ databases">
        <authorList>
            <person name="Corre E."/>
            <person name="Pelletier E."/>
            <person name="Niang G."/>
            <person name="Scheremetjew M."/>
            <person name="Finn R."/>
            <person name="Kale V."/>
            <person name="Holt S."/>
            <person name="Cochrane G."/>
            <person name="Meng A."/>
            <person name="Brown T."/>
            <person name="Cohen L."/>
        </authorList>
    </citation>
    <scope>NUCLEOTIDE SEQUENCE</scope>
    <source>
        <strain evidence="10">RCC856</strain>
    </source>
</reference>
<dbReference type="AlphaFoldDB" id="A0A7S2Z4F5"/>
<dbReference type="EMBL" id="HBHU01009237">
    <property type="protein sequence ID" value="CAE0022606.1"/>
    <property type="molecule type" value="Transcribed_RNA"/>
</dbReference>